<keyword evidence="1" id="KW-0472">Membrane</keyword>
<name>A0A974GYW8_XENLA</name>
<dbReference type="Proteomes" id="UP000694892">
    <property type="component" value="Unassembled WGS sequence"/>
</dbReference>
<evidence type="ECO:0000313" key="2">
    <source>
        <dbReference type="EMBL" id="OCT55955.1"/>
    </source>
</evidence>
<gene>
    <name evidence="2" type="ORF">XELAEV_18000024mg</name>
</gene>
<protein>
    <submittedName>
        <fullName evidence="2">Uncharacterized protein</fullName>
    </submittedName>
</protein>
<evidence type="ECO:0000256" key="1">
    <source>
        <dbReference type="SAM" id="Phobius"/>
    </source>
</evidence>
<feature type="transmembrane region" description="Helical" evidence="1">
    <location>
        <begin position="75"/>
        <end position="96"/>
    </location>
</feature>
<proteinExistence type="predicted"/>
<dbReference type="AlphaFoldDB" id="A0A974GYW8"/>
<keyword evidence="1" id="KW-1133">Transmembrane helix</keyword>
<dbReference type="EMBL" id="KV468183">
    <property type="protein sequence ID" value="OCT55955.1"/>
    <property type="molecule type" value="Genomic_DNA"/>
</dbReference>
<keyword evidence="1" id="KW-0812">Transmembrane</keyword>
<organism evidence="2">
    <name type="scientific">Xenopus laevis</name>
    <name type="common">African clawed frog</name>
    <dbReference type="NCBI Taxonomy" id="8355"/>
    <lineage>
        <taxon>Eukaryota</taxon>
        <taxon>Metazoa</taxon>
        <taxon>Chordata</taxon>
        <taxon>Craniata</taxon>
        <taxon>Vertebrata</taxon>
        <taxon>Euteleostomi</taxon>
        <taxon>Amphibia</taxon>
        <taxon>Batrachia</taxon>
        <taxon>Anura</taxon>
        <taxon>Pipoidea</taxon>
        <taxon>Pipidae</taxon>
        <taxon>Xenopodinae</taxon>
        <taxon>Xenopus</taxon>
        <taxon>Xenopus</taxon>
    </lineage>
</organism>
<reference evidence="2" key="1">
    <citation type="submission" date="2016-05" db="EMBL/GenBank/DDBJ databases">
        <title>WGS assembly of Xenopus laevis.</title>
        <authorList>
            <person name="Session A."/>
            <person name="Uno Y."/>
            <person name="Kwon T."/>
            <person name="Chapman J."/>
            <person name="Toyoda A."/>
            <person name="Takahashi S."/>
            <person name="Fukui A."/>
            <person name="Hikosaka A."/>
            <person name="Putnam N."/>
            <person name="Stites J."/>
            <person name="Van Heeringen S."/>
            <person name="Quigley I."/>
            <person name="Heinz S."/>
            <person name="Hellsten U."/>
            <person name="Lyons J."/>
            <person name="Suzuki A."/>
            <person name="Kondo M."/>
            <person name="Ogino H."/>
            <person name="Ochi H."/>
            <person name="Bogdanovic O."/>
            <person name="Lister R."/>
            <person name="Georgiou G."/>
            <person name="Paranjpe S."/>
            <person name="Van Kruijsbergen I."/>
            <person name="Mozaffari S."/>
            <person name="Shu S."/>
            <person name="Schmutz J."/>
            <person name="Jenkins J."/>
            <person name="Grimwood J."/>
            <person name="Carlson J."/>
            <person name="Mitros T."/>
            <person name="Simakov O."/>
            <person name="Heald R."/>
            <person name="Miller K."/>
            <person name="Haudenschild C."/>
            <person name="Kuroki Y."/>
            <person name="Tanaka T."/>
            <person name="Michiue T."/>
            <person name="Watanabe M."/>
            <person name="Kinoshita T."/>
            <person name="Ohta Y."/>
            <person name="Mawaribuchi S."/>
            <person name="Suzuki Y."/>
            <person name="Haramoto Y."/>
            <person name="Yamamoto T."/>
            <person name="Takagi C."/>
            <person name="Kitzman J."/>
            <person name="Shendure J."/>
            <person name="Nakayama T."/>
            <person name="Izutsu Y."/>
            <person name="Robert J."/>
            <person name="Dichmann D."/>
            <person name="Flajnik M."/>
            <person name="Houston D."/>
            <person name="Marcotte E."/>
            <person name="Wallingford J."/>
            <person name="Ito Y."/>
            <person name="Asashima M."/>
            <person name="Ueno N."/>
            <person name="Matsuda Y."/>
            <person name="Jan Veenstra G."/>
            <person name="Fujiyama A."/>
            <person name="Harland R."/>
            <person name="Taira M."/>
            <person name="Rokhsar D.S."/>
        </authorList>
    </citation>
    <scope>NUCLEOTIDE SEQUENCE</scope>
    <source>
        <strain evidence="2">J</strain>
        <tissue evidence="2">Blood</tissue>
    </source>
</reference>
<accession>A0A974GYW8</accession>
<sequence>MVIRGCGHRKGCGKKIAALCVEKIFCPSFYFQNVGRYVDAIRVGAVRGQESKEYLNESEGMGLWEGIISSELRSFIFCILLVVSCTWVKVSSWVLYVRE</sequence>